<evidence type="ECO:0000313" key="4">
    <source>
        <dbReference type="Proteomes" id="UP000615003"/>
    </source>
</evidence>
<evidence type="ECO:0008006" key="5">
    <source>
        <dbReference type="Google" id="ProtNLM"/>
    </source>
</evidence>
<evidence type="ECO:0000313" key="2">
    <source>
        <dbReference type="EMBL" id="SOU41083.1"/>
    </source>
</evidence>
<dbReference type="GeneID" id="93663742"/>
<sequence>MCIRHTLLLPVLASLVACNQNHHNASSSQWLLIDNFENNLSDWQKADTDNQTKPHQPNPQITIIEQGQSSDHANHYLLKKPAAEGVIGNRKALTYKKLPKPVPVGETYTFYTRINVAAFPNNHAFGLSNLQPDEINKHGYDAFEPTLRVTDKAESNGHINDGALMVKTDTGYSNIQNYKTAQSAQPLNTNTWYNVWYVVNNASVKMQGQQYNVYVQGGEFKTQTLVYKNAKFRMKRELPLIYFLANCNTGPLKKPYGNGGLKYDDLYMSRGINLSSPL</sequence>
<dbReference type="OrthoDB" id="5724550at2"/>
<keyword evidence="4" id="KW-1185">Reference proteome</keyword>
<reference evidence="2 3" key="2">
    <citation type="submission" date="2017-11" db="EMBL/GenBank/DDBJ databases">
        <authorList>
            <person name="Han C.G."/>
        </authorList>
    </citation>
    <scope>NUCLEOTIDE SEQUENCE [LARGE SCALE GENOMIC DNA]</scope>
    <source>
        <strain evidence="3">ATCC 43555</strain>
        <strain evidence="2">ATCC43555</strain>
    </source>
</reference>
<dbReference type="RefSeq" id="WP_104642759.1">
    <property type="nucleotide sequence ID" value="NZ_AQGW01000020.1"/>
</dbReference>
<dbReference type="AlphaFoldDB" id="A0A2K4X9U5"/>
<evidence type="ECO:0000313" key="1">
    <source>
        <dbReference type="EMBL" id="MBE0383429.1"/>
    </source>
</evidence>
<reference evidence="1 4" key="1">
    <citation type="submission" date="2015-06" db="EMBL/GenBank/DDBJ databases">
        <title>Genome sequence of Pseudoalteromonas carrageenovora.</title>
        <authorList>
            <person name="Xie B.-B."/>
            <person name="Rong J.-C."/>
            <person name="Qin Q.-L."/>
            <person name="Zhang Y.-Z."/>
        </authorList>
    </citation>
    <scope>NUCLEOTIDE SEQUENCE [LARGE SCALE GENOMIC DNA]</scope>
    <source>
        <strain evidence="1 4">IAM 12662</strain>
    </source>
</reference>
<proteinExistence type="predicted"/>
<dbReference type="Proteomes" id="UP000238288">
    <property type="component" value="Chromosome PCAR9a"/>
</dbReference>
<dbReference type="PROSITE" id="PS51257">
    <property type="entry name" value="PROKAR_LIPOPROTEIN"/>
    <property type="match status" value="1"/>
</dbReference>
<organism evidence="2 3">
    <name type="scientific">Pseudoalteromonas carrageenovora IAM 12662</name>
    <dbReference type="NCBI Taxonomy" id="1314868"/>
    <lineage>
        <taxon>Bacteria</taxon>
        <taxon>Pseudomonadati</taxon>
        <taxon>Pseudomonadota</taxon>
        <taxon>Gammaproteobacteria</taxon>
        <taxon>Alteromonadales</taxon>
        <taxon>Pseudoalteromonadaceae</taxon>
        <taxon>Pseudoalteromonas</taxon>
    </lineage>
</organism>
<evidence type="ECO:0000313" key="3">
    <source>
        <dbReference type="Proteomes" id="UP000238288"/>
    </source>
</evidence>
<dbReference type="EMBL" id="LT965928">
    <property type="protein sequence ID" value="SOU41083.1"/>
    <property type="molecule type" value="Genomic_DNA"/>
</dbReference>
<dbReference type="EMBL" id="AQGW01000020">
    <property type="protein sequence ID" value="MBE0383429.1"/>
    <property type="molecule type" value="Genomic_DNA"/>
</dbReference>
<gene>
    <name evidence="2" type="ORF">PCAR9_A30249</name>
    <name evidence="1" type="ORF">PCARR_a1766</name>
</gene>
<dbReference type="Proteomes" id="UP000615003">
    <property type="component" value="Unassembled WGS sequence"/>
</dbReference>
<protein>
    <recommendedName>
        <fullName evidence="5">Polysaccharide lyase</fullName>
    </recommendedName>
</protein>
<accession>A0A2K4X9U5</accession>
<name>A0A2K4X9U5_PSEVC</name>